<dbReference type="AlphaFoldDB" id="Q9K8N8"/>
<dbReference type="RefSeq" id="WP_010899111.1">
    <property type="nucleotide sequence ID" value="NC_002570.2"/>
</dbReference>
<protein>
    <submittedName>
        <fullName evidence="2">BH2966 protein</fullName>
    </submittedName>
</protein>
<name>Q9K8N8_HALH5</name>
<dbReference type="PIR" id="F84020">
    <property type="entry name" value="F84020"/>
</dbReference>
<evidence type="ECO:0000313" key="3">
    <source>
        <dbReference type="Proteomes" id="UP000001258"/>
    </source>
</evidence>
<keyword evidence="1" id="KW-0812">Transmembrane</keyword>
<keyword evidence="1" id="KW-1133">Transmembrane helix</keyword>
<proteinExistence type="predicted"/>
<feature type="transmembrane region" description="Helical" evidence="1">
    <location>
        <begin position="12"/>
        <end position="35"/>
    </location>
</feature>
<keyword evidence="3" id="KW-1185">Reference proteome</keyword>
<evidence type="ECO:0000313" key="2">
    <source>
        <dbReference type="EMBL" id="BAB06685.1"/>
    </source>
</evidence>
<organism evidence="2 3">
    <name type="scientific">Halalkalibacterium halodurans (strain ATCC BAA-125 / DSM 18197 / FERM 7344 / JCM 9153 / C-125)</name>
    <name type="common">Bacillus halodurans</name>
    <dbReference type="NCBI Taxonomy" id="272558"/>
    <lineage>
        <taxon>Bacteria</taxon>
        <taxon>Bacillati</taxon>
        <taxon>Bacillota</taxon>
        <taxon>Bacilli</taxon>
        <taxon>Bacillales</taxon>
        <taxon>Bacillaceae</taxon>
        <taxon>Halalkalibacterium (ex Joshi et al. 2022)</taxon>
    </lineage>
</organism>
<dbReference type="HOGENOM" id="CLU_3265699_0_0_9"/>
<gene>
    <name evidence="2" type="ordered locus">BH2966</name>
</gene>
<dbReference type="KEGG" id="bha:BH2966"/>
<keyword evidence="1" id="KW-0472">Membrane</keyword>
<dbReference type="GeneID" id="87599752"/>
<dbReference type="EMBL" id="BA000004">
    <property type="protein sequence ID" value="BAB06685.1"/>
    <property type="molecule type" value="Genomic_DNA"/>
</dbReference>
<dbReference type="Proteomes" id="UP000001258">
    <property type="component" value="Chromosome"/>
</dbReference>
<reference evidence="2 3" key="1">
    <citation type="journal article" date="2000" name="Nucleic Acids Res.">
        <title>Complete genome sequence of the alkaliphilic bacterium Bacillus halodurans and genomic sequence comparison with Bacillus subtilis.</title>
        <authorList>
            <person name="Takami H."/>
            <person name="Nakasone K."/>
            <person name="Takaki Y."/>
            <person name="Maeno G."/>
            <person name="Sasaki R."/>
            <person name="Masui N."/>
            <person name="Fuji F."/>
            <person name="Hirama C."/>
            <person name="Nakamura Y."/>
            <person name="Ogasawara N."/>
            <person name="Kuhara S."/>
            <person name="Horikoshi K."/>
        </authorList>
    </citation>
    <scope>NUCLEOTIDE SEQUENCE [LARGE SCALE GENOMIC DNA]</scope>
    <source>
        <strain evidence="3">ATCC BAA-125 / DSM 18197 / FERM 7344 / JCM 9153 / C-125</strain>
    </source>
</reference>
<sequence>MKQLIKKLFSHESIRGLIIGVGMMIFVFLFVHYILGIKAFK</sequence>
<accession>Q9K8N8</accession>
<evidence type="ECO:0000256" key="1">
    <source>
        <dbReference type="SAM" id="Phobius"/>
    </source>
</evidence>